<dbReference type="AlphaFoldDB" id="A0A3M7PQ96"/>
<dbReference type="EMBL" id="REGN01009588">
    <property type="protein sequence ID" value="RNA00848.1"/>
    <property type="molecule type" value="Genomic_DNA"/>
</dbReference>
<keyword evidence="3" id="KW-1185">Reference proteome</keyword>
<protein>
    <submittedName>
        <fullName evidence="2">Uncharacterized protein</fullName>
    </submittedName>
</protein>
<evidence type="ECO:0000313" key="2">
    <source>
        <dbReference type="EMBL" id="RNA00848.1"/>
    </source>
</evidence>
<feature type="region of interest" description="Disordered" evidence="1">
    <location>
        <begin position="1"/>
        <end position="33"/>
    </location>
</feature>
<dbReference type="Proteomes" id="UP000276133">
    <property type="component" value="Unassembled WGS sequence"/>
</dbReference>
<sequence length="95" mass="11121">MLKNSQYQSNEATVDRLHMTPTRNRNSLKETRFESVRKSANRTSVNNKSTLFLNVEDITKAINNLNNLVNALWVLDNNKIFLFVCRECYSFFSNK</sequence>
<proteinExistence type="predicted"/>
<feature type="compositionally biased region" description="Polar residues" evidence="1">
    <location>
        <begin position="1"/>
        <end position="12"/>
    </location>
</feature>
<accession>A0A3M7PQ96</accession>
<organism evidence="2 3">
    <name type="scientific">Brachionus plicatilis</name>
    <name type="common">Marine rotifer</name>
    <name type="synonym">Brachionus muelleri</name>
    <dbReference type="NCBI Taxonomy" id="10195"/>
    <lineage>
        <taxon>Eukaryota</taxon>
        <taxon>Metazoa</taxon>
        <taxon>Spiralia</taxon>
        <taxon>Gnathifera</taxon>
        <taxon>Rotifera</taxon>
        <taxon>Eurotatoria</taxon>
        <taxon>Monogononta</taxon>
        <taxon>Pseudotrocha</taxon>
        <taxon>Ploima</taxon>
        <taxon>Brachionidae</taxon>
        <taxon>Brachionus</taxon>
    </lineage>
</organism>
<name>A0A3M7PQ96_BRAPC</name>
<evidence type="ECO:0000256" key="1">
    <source>
        <dbReference type="SAM" id="MobiDB-lite"/>
    </source>
</evidence>
<gene>
    <name evidence="2" type="ORF">BpHYR1_000491</name>
</gene>
<comment type="caution">
    <text evidence="2">The sequence shown here is derived from an EMBL/GenBank/DDBJ whole genome shotgun (WGS) entry which is preliminary data.</text>
</comment>
<reference evidence="2 3" key="1">
    <citation type="journal article" date="2018" name="Sci. Rep.">
        <title>Genomic signatures of local adaptation to the degree of environmental predictability in rotifers.</title>
        <authorList>
            <person name="Franch-Gras L."/>
            <person name="Hahn C."/>
            <person name="Garcia-Roger E.M."/>
            <person name="Carmona M.J."/>
            <person name="Serra M."/>
            <person name="Gomez A."/>
        </authorList>
    </citation>
    <scope>NUCLEOTIDE SEQUENCE [LARGE SCALE GENOMIC DNA]</scope>
    <source>
        <strain evidence="2">HYR1</strain>
    </source>
</reference>
<evidence type="ECO:0000313" key="3">
    <source>
        <dbReference type="Proteomes" id="UP000276133"/>
    </source>
</evidence>